<name>A0ABM1A2M3_APLCA</name>
<gene>
    <name evidence="4" type="primary">LOC101853798</name>
</gene>
<dbReference type="InterPro" id="IPR001254">
    <property type="entry name" value="Trypsin_dom"/>
</dbReference>
<dbReference type="SMART" id="SM00020">
    <property type="entry name" value="Tryp_SPc"/>
    <property type="match status" value="1"/>
</dbReference>
<dbReference type="InterPro" id="IPR043504">
    <property type="entry name" value="Peptidase_S1_PA_chymotrypsin"/>
</dbReference>
<dbReference type="PANTHER" id="PTHR24276">
    <property type="entry name" value="POLYSERASE-RELATED"/>
    <property type="match status" value="1"/>
</dbReference>
<dbReference type="CDD" id="cd00190">
    <property type="entry name" value="Tryp_SPc"/>
    <property type="match status" value="1"/>
</dbReference>
<organism evidence="3 4">
    <name type="scientific">Aplysia californica</name>
    <name type="common">California sea hare</name>
    <dbReference type="NCBI Taxonomy" id="6500"/>
    <lineage>
        <taxon>Eukaryota</taxon>
        <taxon>Metazoa</taxon>
        <taxon>Spiralia</taxon>
        <taxon>Lophotrochozoa</taxon>
        <taxon>Mollusca</taxon>
        <taxon>Gastropoda</taxon>
        <taxon>Heterobranchia</taxon>
        <taxon>Euthyneura</taxon>
        <taxon>Tectipleura</taxon>
        <taxon>Aplysiida</taxon>
        <taxon>Aplysioidea</taxon>
        <taxon>Aplysiidae</taxon>
        <taxon>Aplysia</taxon>
    </lineage>
</organism>
<evidence type="ECO:0000259" key="2">
    <source>
        <dbReference type="PROSITE" id="PS50240"/>
    </source>
</evidence>
<dbReference type="Pfam" id="PF00089">
    <property type="entry name" value="Trypsin"/>
    <property type="match status" value="1"/>
</dbReference>
<keyword evidence="3" id="KW-1185">Reference proteome</keyword>
<dbReference type="GeneID" id="101853798"/>
<dbReference type="Gene3D" id="2.40.10.10">
    <property type="entry name" value="Trypsin-like serine proteases"/>
    <property type="match status" value="1"/>
</dbReference>
<reference evidence="4" key="1">
    <citation type="submission" date="2025-08" db="UniProtKB">
        <authorList>
            <consortium name="RefSeq"/>
        </authorList>
    </citation>
    <scope>IDENTIFICATION</scope>
</reference>
<dbReference type="Proteomes" id="UP000694888">
    <property type="component" value="Unplaced"/>
</dbReference>
<dbReference type="PROSITE" id="PS00135">
    <property type="entry name" value="TRYPSIN_SER"/>
    <property type="match status" value="1"/>
</dbReference>
<dbReference type="PROSITE" id="PS50240">
    <property type="entry name" value="TRYPSIN_DOM"/>
    <property type="match status" value="1"/>
</dbReference>
<dbReference type="InterPro" id="IPR050430">
    <property type="entry name" value="Peptidase_S1"/>
</dbReference>
<accession>A0ABM1A2M3</accession>
<evidence type="ECO:0000256" key="1">
    <source>
        <dbReference type="ARBA" id="ARBA00023157"/>
    </source>
</evidence>
<dbReference type="RefSeq" id="XP_012939598.1">
    <property type="nucleotide sequence ID" value="XM_013084144.1"/>
</dbReference>
<dbReference type="PANTHER" id="PTHR24276:SF96">
    <property type="entry name" value="PEPTIDASE S1 DOMAIN-CONTAINING PROTEIN"/>
    <property type="match status" value="1"/>
</dbReference>
<evidence type="ECO:0000313" key="3">
    <source>
        <dbReference type="Proteomes" id="UP000694888"/>
    </source>
</evidence>
<proteinExistence type="predicted"/>
<keyword evidence="1" id="KW-1015">Disulfide bond</keyword>
<sequence>MWRWGRSYYYNGYYRLFRFRVGLGWYDLRLGRFAPGSQTIFVKDVDVHPEYFRYKVGKIYVPNDIAVLTLEKCATITKTVQIIPLAVRGSFVNQRCSLTGWGVNRRDIDNRFILQRTETTIISNKLCRDFWRLARSSISKKQLCTLDWPYKLSTACSGDSGSPLVCDGKFVGIVSWGLTYCNGCFPDVFTRVSSFTDWIHKIELKH</sequence>
<feature type="domain" description="Peptidase S1" evidence="2">
    <location>
        <begin position="1"/>
        <end position="204"/>
    </location>
</feature>
<dbReference type="InterPro" id="IPR009003">
    <property type="entry name" value="Peptidase_S1_PA"/>
</dbReference>
<protein>
    <submittedName>
        <fullName evidence="4">Chymotrypsin-like serine proteinase</fullName>
    </submittedName>
</protein>
<evidence type="ECO:0000313" key="4">
    <source>
        <dbReference type="RefSeq" id="XP_012939598.1"/>
    </source>
</evidence>
<dbReference type="InterPro" id="IPR033116">
    <property type="entry name" value="TRYPSIN_SER"/>
</dbReference>
<dbReference type="SUPFAM" id="SSF50494">
    <property type="entry name" value="Trypsin-like serine proteases"/>
    <property type="match status" value="1"/>
</dbReference>